<keyword evidence="1" id="KW-0732">Signal</keyword>
<name>A0A1I6DYT5_9RHOB</name>
<dbReference type="EMBL" id="FOYI01000006">
    <property type="protein sequence ID" value="SFR10583.1"/>
    <property type="molecule type" value="Genomic_DNA"/>
</dbReference>
<dbReference type="GO" id="GO:0016787">
    <property type="term" value="F:hydrolase activity"/>
    <property type="evidence" value="ECO:0007669"/>
    <property type="project" value="UniProtKB-KW"/>
</dbReference>
<reference evidence="3 4" key="1">
    <citation type="submission" date="2016-10" db="EMBL/GenBank/DDBJ databases">
        <authorList>
            <person name="de Groot N.N."/>
        </authorList>
    </citation>
    <scope>NUCLEOTIDE SEQUENCE [LARGE SCALE GENOMIC DNA]</scope>
    <source>
        <strain evidence="4">KMM 9023,NRIC 0796,JCM 17311,KCTC 23692</strain>
    </source>
</reference>
<keyword evidence="4" id="KW-1185">Reference proteome</keyword>
<feature type="signal peptide" evidence="1">
    <location>
        <begin position="1"/>
        <end position="22"/>
    </location>
</feature>
<dbReference type="RefSeq" id="WP_245759620.1">
    <property type="nucleotide sequence ID" value="NZ_FOYI01000006.1"/>
</dbReference>
<accession>A0A1I6DYT5</accession>
<protein>
    <submittedName>
        <fullName evidence="3">Cell wall hydrolase CwlJ, involved in spore germination</fullName>
    </submittedName>
</protein>
<evidence type="ECO:0000313" key="3">
    <source>
        <dbReference type="EMBL" id="SFR10583.1"/>
    </source>
</evidence>
<organism evidence="3 4">
    <name type="scientific">Poseidonocella sedimentorum</name>
    <dbReference type="NCBI Taxonomy" id="871652"/>
    <lineage>
        <taxon>Bacteria</taxon>
        <taxon>Pseudomonadati</taxon>
        <taxon>Pseudomonadota</taxon>
        <taxon>Alphaproteobacteria</taxon>
        <taxon>Rhodobacterales</taxon>
        <taxon>Roseobacteraceae</taxon>
        <taxon>Poseidonocella</taxon>
    </lineage>
</organism>
<dbReference type="InterPro" id="IPR011105">
    <property type="entry name" value="Cell_wall_hydrolase_SleB"/>
</dbReference>
<dbReference type="STRING" id="871652.SAMN04515673_10687"/>
<feature type="domain" description="Cell wall hydrolase SleB" evidence="2">
    <location>
        <begin position="93"/>
        <end position="202"/>
    </location>
</feature>
<dbReference type="InterPro" id="IPR042047">
    <property type="entry name" value="SleB_dom1"/>
</dbReference>
<keyword evidence="3" id="KW-0378">Hydrolase</keyword>
<feature type="chain" id="PRO_5011487963" evidence="1">
    <location>
        <begin position="23"/>
        <end position="204"/>
    </location>
</feature>
<dbReference type="AlphaFoldDB" id="A0A1I6DYT5"/>
<dbReference type="Proteomes" id="UP000199302">
    <property type="component" value="Unassembled WGS sequence"/>
</dbReference>
<evidence type="ECO:0000313" key="4">
    <source>
        <dbReference type="Proteomes" id="UP000199302"/>
    </source>
</evidence>
<evidence type="ECO:0000256" key="1">
    <source>
        <dbReference type="SAM" id="SignalP"/>
    </source>
</evidence>
<evidence type="ECO:0000259" key="2">
    <source>
        <dbReference type="Pfam" id="PF07486"/>
    </source>
</evidence>
<dbReference type="Gene3D" id="1.10.10.2520">
    <property type="entry name" value="Cell wall hydrolase SleB, domain 1"/>
    <property type="match status" value="1"/>
</dbReference>
<proteinExistence type="predicted"/>
<sequence>MFNKMLWSVGLLLGLAAATAQAETADRLKSLVTAEDQVLASLDTEQLRDLNVPLRKSFPQIRYTRDFIAKLPKASGDEQWRCLAEALYFEARGETVEGQFAVAEVILNRVKSAKFPNSVCGVITQGTGRKYQCQFTYTCDGKKEIIAEERAWQRVGKIARAALDGMPKTLTNGALFYHTKHVSPSWSRVFRRTATIGVHHFYRG</sequence>
<dbReference type="Pfam" id="PF07486">
    <property type="entry name" value="Hydrolase_2"/>
    <property type="match status" value="1"/>
</dbReference>
<gene>
    <name evidence="3" type="ORF">SAMN04515673_10687</name>
</gene>